<dbReference type="PANTHER" id="PTHR43731">
    <property type="entry name" value="RHOMBOID PROTEASE"/>
    <property type="match status" value="1"/>
</dbReference>
<dbReference type="InterPro" id="IPR019734">
    <property type="entry name" value="TPR_rpt"/>
</dbReference>
<comment type="caution">
    <text evidence="10">The sequence shown here is derived from an EMBL/GenBank/DDBJ whole genome shotgun (WGS) entry which is preliminary data.</text>
</comment>
<feature type="domain" description="Peptidase S54 rhomboid" evidence="9">
    <location>
        <begin position="223"/>
        <end position="355"/>
    </location>
</feature>
<keyword evidence="5 8" id="KW-1133">Transmembrane helix</keyword>
<dbReference type="InterPro" id="IPR011990">
    <property type="entry name" value="TPR-like_helical_dom_sf"/>
</dbReference>
<dbReference type="InterPro" id="IPR022764">
    <property type="entry name" value="Peptidase_S54_rhomboid_dom"/>
</dbReference>
<feature type="transmembrane region" description="Helical" evidence="8">
    <location>
        <begin position="181"/>
        <end position="208"/>
    </location>
</feature>
<dbReference type="InterPro" id="IPR035952">
    <property type="entry name" value="Rhomboid-like_sf"/>
</dbReference>
<feature type="transmembrane region" description="Helical" evidence="8">
    <location>
        <begin position="370"/>
        <end position="393"/>
    </location>
</feature>
<keyword evidence="6 8" id="KW-0472">Membrane</keyword>
<evidence type="ECO:0000256" key="5">
    <source>
        <dbReference type="ARBA" id="ARBA00022989"/>
    </source>
</evidence>
<feature type="transmembrane region" description="Helical" evidence="8">
    <location>
        <begin position="288"/>
        <end position="306"/>
    </location>
</feature>
<keyword evidence="7" id="KW-0802">TPR repeat</keyword>
<accession>A0A1V2A9T1</accession>
<evidence type="ECO:0000256" key="3">
    <source>
        <dbReference type="ARBA" id="ARBA00022692"/>
    </source>
</evidence>
<dbReference type="GO" id="GO:0016020">
    <property type="term" value="C:membrane"/>
    <property type="evidence" value="ECO:0007669"/>
    <property type="project" value="UniProtKB-SubCell"/>
</dbReference>
<dbReference type="AlphaFoldDB" id="A0A1V2A9T1"/>
<dbReference type="SUPFAM" id="SSF48452">
    <property type="entry name" value="TPR-like"/>
    <property type="match status" value="1"/>
</dbReference>
<dbReference type="Proteomes" id="UP000188613">
    <property type="component" value="Unassembled WGS sequence"/>
</dbReference>
<dbReference type="SMART" id="SM00028">
    <property type="entry name" value="TPR"/>
    <property type="match status" value="2"/>
</dbReference>
<evidence type="ECO:0000256" key="7">
    <source>
        <dbReference type="PROSITE-ProRule" id="PRU00339"/>
    </source>
</evidence>
<evidence type="ECO:0000256" key="1">
    <source>
        <dbReference type="ARBA" id="ARBA00004141"/>
    </source>
</evidence>
<comment type="subcellular location">
    <subcellularLocation>
        <location evidence="1">Membrane</location>
        <topology evidence="1">Multi-pass membrane protein</topology>
    </subcellularLocation>
</comment>
<dbReference type="PANTHER" id="PTHR43731:SF14">
    <property type="entry name" value="PRESENILIN-ASSOCIATED RHOMBOID-LIKE PROTEIN, MITOCHONDRIAL"/>
    <property type="match status" value="1"/>
</dbReference>
<dbReference type="Gene3D" id="1.20.1540.10">
    <property type="entry name" value="Rhomboid-like"/>
    <property type="match status" value="1"/>
</dbReference>
<comment type="similarity">
    <text evidence="2">Belongs to the peptidase S54 family.</text>
</comment>
<organism evidence="10 11">
    <name type="scientific">Domibacillus epiphyticus</name>
    <dbReference type="NCBI Taxonomy" id="1714355"/>
    <lineage>
        <taxon>Bacteria</taxon>
        <taxon>Bacillati</taxon>
        <taxon>Bacillota</taxon>
        <taxon>Bacilli</taxon>
        <taxon>Bacillales</taxon>
        <taxon>Bacillaceae</taxon>
        <taxon>Domibacillus</taxon>
    </lineage>
</organism>
<feature type="transmembrane region" description="Helical" evidence="8">
    <location>
        <begin position="340"/>
        <end position="358"/>
    </location>
</feature>
<dbReference type="InterPro" id="IPR050925">
    <property type="entry name" value="Rhomboid_protease_S54"/>
</dbReference>
<feature type="transmembrane region" description="Helical" evidence="8">
    <location>
        <begin position="264"/>
        <end position="282"/>
    </location>
</feature>
<dbReference type="EMBL" id="MSFI01000009">
    <property type="protein sequence ID" value="OMP67759.1"/>
    <property type="molecule type" value="Genomic_DNA"/>
</dbReference>
<name>A0A1V2A9T1_9BACI</name>
<evidence type="ECO:0000256" key="8">
    <source>
        <dbReference type="SAM" id="Phobius"/>
    </source>
</evidence>
<dbReference type="Gene3D" id="1.25.40.10">
    <property type="entry name" value="Tetratricopeptide repeat domain"/>
    <property type="match status" value="1"/>
</dbReference>
<keyword evidence="11" id="KW-1185">Reference proteome</keyword>
<gene>
    <name evidence="10" type="ORF">BTO28_06980</name>
</gene>
<evidence type="ECO:0000256" key="2">
    <source>
        <dbReference type="ARBA" id="ARBA00009045"/>
    </source>
</evidence>
<evidence type="ECO:0000313" key="10">
    <source>
        <dbReference type="EMBL" id="OMP67759.1"/>
    </source>
</evidence>
<sequence length="508" mass="57272">MNVQTNVIFWRLAFFFVVEQEYTIARLSPDRQEMWLENRSIKHASLVRLSNQNLGWAAGLRRDIERIVWNADQIRKKIGGRKLSLLNIVVSPHPPVDDYTQYLKPVLSPKGGKTKAVTLLFTDNDLDGSLERLETILSPVPERLDFNGGEDEATAYERAVLSHEVKRKEEEQRFFHYGKPFFTYFFTAINLILFMMMTLTGGSTNMAVLIEYGAKFNPLILEGEWWRFITPVFLHIGLLHLVMNSFALYYLGTAVEQIYGRLRFLWIYLFSGFTGSLLSFLLTPNLSAGASGAIFGLFGALLYFGVTKPKLFFRTMGMNVLVVVGINLIFGFSVPGVDNAGHIGGLIGGFLATGVVHFPKKRRALQQFAFSVAAVLSVAAGLFIGFQSGYAALDANSINLHVQHEMNAGNEAQAEQMLKSFIENGGTPSAETYFFLSLFEMRDGRLDEAENHLKEAVKERANFHEAHYNLTLIYIESGELDKAKQSIAEAHRYAPDEKQYEKLLKKLD</sequence>
<feature type="repeat" description="TPR" evidence="7">
    <location>
        <begin position="464"/>
        <end position="497"/>
    </location>
</feature>
<evidence type="ECO:0000256" key="6">
    <source>
        <dbReference type="ARBA" id="ARBA00023136"/>
    </source>
</evidence>
<keyword evidence="3 8" id="KW-0812">Transmembrane</keyword>
<feature type="transmembrane region" description="Helical" evidence="8">
    <location>
        <begin position="318"/>
        <end position="334"/>
    </location>
</feature>
<evidence type="ECO:0000259" key="9">
    <source>
        <dbReference type="Pfam" id="PF01694"/>
    </source>
</evidence>
<proteinExistence type="inferred from homology"/>
<feature type="transmembrane region" description="Helical" evidence="8">
    <location>
        <begin position="228"/>
        <end position="252"/>
    </location>
</feature>
<evidence type="ECO:0000256" key="4">
    <source>
        <dbReference type="ARBA" id="ARBA00022801"/>
    </source>
</evidence>
<evidence type="ECO:0000313" key="11">
    <source>
        <dbReference type="Proteomes" id="UP000188613"/>
    </source>
</evidence>
<dbReference type="SUPFAM" id="SSF144091">
    <property type="entry name" value="Rhomboid-like"/>
    <property type="match status" value="1"/>
</dbReference>
<dbReference type="Pfam" id="PF14559">
    <property type="entry name" value="TPR_19"/>
    <property type="match status" value="1"/>
</dbReference>
<dbReference type="Pfam" id="PF01694">
    <property type="entry name" value="Rhomboid"/>
    <property type="match status" value="1"/>
</dbReference>
<protein>
    <recommendedName>
        <fullName evidence="9">Peptidase S54 rhomboid domain-containing protein</fullName>
    </recommendedName>
</protein>
<dbReference type="PROSITE" id="PS50005">
    <property type="entry name" value="TPR"/>
    <property type="match status" value="1"/>
</dbReference>
<dbReference type="GO" id="GO:0004252">
    <property type="term" value="F:serine-type endopeptidase activity"/>
    <property type="evidence" value="ECO:0007669"/>
    <property type="project" value="InterPro"/>
</dbReference>
<keyword evidence="4" id="KW-0378">Hydrolase</keyword>
<reference evidence="10 11" key="1">
    <citation type="submission" date="2016-12" db="EMBL/GenBank/DDBJ databases">
        <title>Domibacillus sp. SAB 38T whole genome sequencing.</title>
        <authorList>
            <person name="Verma A."/>
            <person name="Ojha A.K."/>
            <person name="Krishnamurthi S."/>
        </authorList>
    </citation>
    <scope>NUCLEOTIDE SEQUENCE [LARGE SCALE GENOMIC DNA]</scope>
    <source>
        <strain evidence="10 11">SAB 38</strain>
    </source>
</reference>
<dbReference type="STRING" id="1714355.BTO28_06980"/>